<evidence type="ECO:0000256" key="1">
    <source>
        <dbReference type="ARBA" id="ARBA00022676"/>
    </source>
</evidence>
<reference evidence="5 6" key="1">
    <citation type="journal article" date="2007" name="Proc. Natl. Acad. Sci. U.S.A.">
        <title>The genome of Syntrophus aciditrophicus: life at the thermodynamic limit of microbial growth.</title>
        <authorList>
            <person name="McInerney M.J."/>
            <person name="Rohlin L."/>
            <person name="Mouttaki H."/>
            <person name="Kim U."/>
            <person name="Krupp R.S."/>
            <person name="Rios-Hernandez L."/>
            <person name="Sieber J."/>
            <person name="Struchtemeyer C.G."/>
            <person name="Bhattacharyya A."/>
            <person name="Campbell J.W."/>
            <person name="Gunsalus R.P."/>
        </authorList>
    </citation>
    <scope>NUCLEOTIDE SEQUENCE [LARGE SCALE GENOMIC DNA]</scope>
    <source>
        <strain evidence="5 6">SB</strain>
    </source>
</reference>
<evidence type="ECO:0000259" key="4">
    <source>
        <dbReference type="SMART" id="SM00642"/>
    </source>
</evidence>
<evidence type="ECO:0000313" key="6">
    <source>
        <dbReference type="Proteomes" id="UP000001933"/>
    </source>
</evidence>
<dbReference type="STRING" id="56780.SYN_02630"/>
<dbReference type="Pfam" id="PF00128">
    <property type="entry name" value="Alpha-amylase"/>
    <property type="match status" value="1"/>
</dbReference>
<dbReference type="FunCoup" id="Q2LX80">
    <property type="interactions" value="13"/>
</dbReference>
<keyword evidence="1 5" id="KW-0328">Glycosyltransferase</keyword>
<dbReference type="HOGENOM" id="CLU_021358_0_0_7"/>
<feature type="binding site" evidence="3">
    <location>
        <begin position="396"/>
        <end position="397"/>
    </location>
    <ligand>
        <name>substrate</name>
    </ligand>
</feature>
<dbReference type="InterPro" id="IPR033746">
    <property type="entry name" value="GGa_phosphorylase"/>
</dbReference>
<dbReference type="Pfam" id="PF16657">
    <property type="entry name" value="Malt_amylase_C"/>
    <property type="match status" value="1"/>
</dbReference>
<dbReference type="Gene3D" id="2.60.40.1180">
    <property type="entry name" value="Golgi alpha-mannosidase II"/>
    <property type="match status" value="1"/>
</dbReference>
<feature type="binding site" evidence="3">
    <location>
        <position position="188"/>
    </location>
    <ligand>
        <name>substrate</name>
    </ligand>
</feature>
<dbReference type="InterPro" id="IPR032091">
    <property type="entry name" value="Malt_amylase-like_C"/>
</dbReference>
<dbReference type="SUPFAM" id="SSF51445">
    <property type="entry name" value="(Trans)glycosidases"/>
    <property type="match status" value="1"/>
</dbReference>
<dbReference type="RefSeq" id="WP_011418711.1">
    <property type="nucleotide sequence ID" value="NC_007759.1"/>
</dbReference>
<dbReference type="InterPro" id="IPR016377">
    <property type="entry name" value="Sucrose_GGa_phosphorylase-rel"/>
</dbReference>
<keyword evidence="6" id="KW-1185">Reference proteome</keyword>
<dbReference type="Proteomes" id="UP000001933">
    <property type="component" value="Chromosome"/>
</dbReference>
<dbReference type="Gene3D" id="3.20.20.80">
    <property type="entry name" value="Glycosidases"/>
    <property type="match status" value="1"/>
</dbReference>
<accession>Q2LX80</accession>
<dbReference type="PANTHER" id="PTHR38784">
    <property type="entry name" value="SUCROSE PHOSPHORYLASE"/>
    <property type="match status" value="1"/>
</dbReference>
<evidence type="ECO:0000256" key="2">
    <source>
        <dbReference type="ARBA" id="ARBA00022679"/>
    </source>
</evidence>
<dbReference type="Gene3D" id="3.90.400.10">
    <property type="entry name" value="Oligo-1,6-glucosidase, Domain 2"/>
    <property type="match status" value="1"/>
</dbReference>
<sequence length="636" mass="73457">MKRSERAINGMKKRRRVETYTDYPRKRTFYDPEPDYTRPLYELAPDTRRRIHGRLRFLFGEKLANAYMPELERILKVHYAHKPPEMIEKEQDYDPIERFSEKDMILITYGDIVKGRQKTPLSTLHHFVNTYICDIINTLHILPFFPYSSDRGFAVVDFKLVDPELGSWADIREKKRRYDLMFDAVLNHVSSRSELFKEFLNGNARYLDFFIAYDSADDLTPDQRRKIFRPRTSDILTRFDTINGSKWVWTTFSEDQIDFNFRNPEVLLQVLDSLLFYVRNGADILRLDAVTYIWAEPGTESVNLPQTHEVVKLLRDVVDSVGSGVALVTETNMPHEKNISYFGDGCDEAHMVYNFALPALVLHTFYRGDSRAISRWAASIKPPSDMATFFNILDTHDGIGLMGAKEILSWEEVAFLIRTAGDRGAYISYKTAEDLTREPYEINSTWWSAINDDRDLTDMAGQVKRYVASRSIALVIQGVPGIYVHGFMGTANDHQRVDRTGVKRDVNRGFISSEDVARELADPNSKLSLLRFHSSRLYLVRTQQRAFHPRGLQKILLLSPDVFAVVRSSPEGKDHLLAITNVTDKQVSLDVPLSLAGAKERHWEDLLSEMPWEALKDNLKIVLEPYGILWLKPIRK</sequence>
<name>Q2LX80_SYNAS</name>
<dbReference type="InterPro" id="IPR006047">
    <property type="entry name" value="GH13_cat_dom"/>
</dbReference>
<dbReference type="InParanoid" id="Q2LX80"/>
<dbReference type="EC" id="2.4.1.7" evidence="5"/>
<organism evidence="5 6">
    <name type="scientific">Syntrophus aciditrophicus (strain SB)</name>
    <dbReference type="NCBI Taxonomy" id="56780"/>
    <lineage>
        <taxon>Bacteria</taxon>
        <taxon>Pseudomonadati</taxon>
        <taxon>Thermodesulfobacteriota</taxon>
        <taxon>Syntrophia</taxon>
        <taxon>Syntrophales</taxon>
        <taxon>Syntrophaceae</taxon>
        <taxon>Syntrophus</taxon>
    </lineage>
</organism>
<dbReference type="KEGG" id="sat:SYN_02630"/>
<dbReference type="PANTHER" id="PTHR38784:SF1">
    <property type="entry name" value="SUCROSE PHOSPHORYLASE"/>
    <property type="match status" value="1"/>
</dbReference>
<dbReference type="CAZy" id="GH13">
    <property type="family name" value="Glycoside Hydrolase Family 13"/>
</dbReference>
<feature type="binding site" evidence="3">
    <location>
        <position position="150"/>
    </location>
    <ligand>
        <name>substrate</name>
    </ligand>
</feature>
<dbReference type="AlphaFoldDB" id="Q2LX80"/>
<dbReference type="InterPro" id="IPR017853">
    <property type="entry name" value="GH"/>
</dbReference>
<evidence type="ECO:0000256" key="3">
    <source>
        <dbReference type="PIRSR" id="PIRSR003059-2"/>
    </source>
</evidence>
<proteinExistence type="predicted"/>
<dbReference type="InterPro" id="IPR013780">
    <property type="entry name" value="Glyco_hydro_b"/>
</dbReference>
<dbReference type="GO" id="GO:0009018">
    <property type="term" value="F:sucrose phosphorylase activity"/>
    <property type="evidence" value="ECO:0007669"/>
    <property type="project" value="UniProtKB-EC"/>
</dbReference>
<dbReference type="CDD" id="cd11356">
    <property type="entry name" value="AmyAc_Sucrose_phosphorylase-like_1"/>
    <property type="match status" value="1"/>
</dbReference>
<dbReference type="EMBL" id="CP000252">
    <property type="protein sequence ID" value="ABC78694.1"/>
    <property type="molecule type" value="Genomic_DNA"/>
</dbReference>
<feature type="binding site" evidence="3">
    <location>
        <position position="504"/>
    </location>
    <ligand>
        <name>substrate</name>
    </ligand>
</feature>
<evidence type="ECO:0000313" key="5">
    <source>
        <dbReference type="EMBL" id="ABC78694.1"/>
    </source>
</evidence>
<feature type="binding site" evidence="3">
    <location>
        <begin position="286"/>
        <end position="288"/>
    </location>
    <ligand>
        <name>substrate</name>
    </ligand>
</feature>
<dbReference type="GO" id="GO:0005975">
    <property type="term" value="P:carbohydrate metabolic process"/>
    <property type="evidence" value="ECO:0007669"/>
    <property type="project" value="InterPro"/>
</dbReference>
<protein>
    <submittedName>
        <fullName evidence="5">Sucrose phosphorylase</fullName>
        <ecNumber evidence="5">2.4.1.7</ecNumber>
    </submittedName>
</protein>
<feature type="domain" description="Glycosyl hydrolase family 13 catalytic" evidence="4">
    <location>
        <begin position="121"/>
        <end position="518"/>
    </location>
</feature>
<keyword evidence="2 5" id="KW-0808">Transferase</keyword>
<gene>
    <name evidence="5" type="ORF">SYN_02630</name>
</gene>
<dbReference type="eggNOG" id="COG0366">
    <property type="taxonomic scope" value="Bacteria"/>
</dbReference>
<dbReference type="InterPro" id="IPR045857">
    <property type="entry name" value="O16G_dom_2"/>
</dbReference>
<dbReference type="PIRSF" id="PIRSF003059">
    <property type="entry name" value="Sucrose_phosphorylase"/>
    <property type="match status" value="1"/>
</dbReference>
<dbReference type="SMART" id="SM00642">
    <property type="entry name" value="Aamy"/>
    <property type="match status" value="1"/>
</dbReference>